<sequence>MRLLSLILKKTSRCRHFALLDAQGLCIAFKSCHATPQNGHWLEVERVNLCWLGKPLPGSVRAVHEREHAQ</sequence>
<protein>
    <submittedName>
        <fullName evidence="1">Uncharacterized protein</fullName>
    </submittedName>
</protein>
<dbReference type="AlphaFoldDB" id="A0A1T2YCL7"/>
<comment type="caution">
    <text evidence="1">The sequence shown here is derived from an EMBL/GenBank/DDBJ whole genome shotgun (WGS) entry which is preliminary data.</text>
</comment>
<evidence type="ECO:0000313" key="2">
    <source>
        <dbReference type="Proteomes" id="UP000190965"/>
    </source>
</evidence>
<accession>A0A1T2YCL7</accession>
<dbReference type="Proteomes" id="UP000190965">
    <property type="component" value="Unassembled WGS sequence"/>
</dbReference>
<evidence type="ECO:0000313" key="1">
    <source>
        <dbReference type="EMBL" id="OPA89804.1"/>
    </source>
</evidence>
<organism evidence="1 2">
    <name type="scientific">Pseudomonas fluorescens</name>
    <dbReference type="NCBI Taxonomy" id="294"/>
    <lineage>
        <taxon>Bacteria</taxon>
        <taxon>Pseudomonadati</taxon>
        <taxon>Pseudomonadota</taxon>
        <taxon>Gammaproteobacteria</taxon>
        <taxon>Pseudomonadales</taxon>
        <taxon>Pseudomonadaceae</taxon>
        <taxon>Pseudomonas</taxon>
    </lineage>
</organism>
<proteinExistence type="predicted"/>
<dbReference type="RefSeq" id="WP_078741878.1">
    <property type="nucleotide sequence ID" value="NZ_MSDF01000031.1"/>
</dbReference>
<dbReference type="EMBL" id="MSDF01000031">
    <property type="protein sequence ID" value="OPA89804.1"/>
    <property type="molecule type" value="Genomic_DNA"/>
</dbReference>
<reference evidence="1 2" key="1">
    <citation type="submission" date="2016-12" db="EMBL/GenBank/DDBJ databases">
        <title>Draft genome sequences of seven strains of Pseudomonas fluorescens that produce 4-formylaminooxyvinylglycine.</title>
        <authorList>
            <person name="Okrent R.A."/>
            <person name="Manning V.A."/>
            <person name="Trippe K.M."/>
        </authorList>
    </citation>
    <scope>NUCLEOTIDE SEQUENCE [LARGE SCALE GENOMIC DNA]</scope>
    <source>
        <strain evidence="1 2">P5A</strain>
    </source>
</reference>
<dbReference type="OrthoDB" id="6910208at2"/>
<name>A0A1T2YCL7_PSEFL</name>
<gene>
    <name evidence="1" type="ORF">BFW87_22320</name>
</gene>